<comment type="caution">
    <text evidence="3">The sequence shown here is derived from an EMBL/GenBank/DDBJ whole genome shotgun (WGS) entry which is preliminary data.</text>
</comment>
<dbReference type="InterPro" id="IPR036875">
    <property type="entry name" value="Znf_CCHC_sf"/>
</dbReference>
<dbReference type="AlphaFoldDB" id="A0AAW1NA28"/>
<protein>
    <recommendedName>
        <fullName evidence="2">CCHC-type domain-containing protein</fullName>
    </recommendedName>
</protein>
<gene>
    <name evidence="3" type="ORF">QE152_g1029</name>
</gene>
<dbReference type="Proteomes" id="UP001458880">
    <property type="component" value="Unassembled WGS sequence"/>
</dbReference>
<organism evidence="3 4">
    <name type="scientific">Popillia japonica</name>
    <name type="common">Japanese beetle</name>
    <dbReference type="NCBI Taxonomy" id="7064"/>
    <lineage>
        <taxon>Eukaryota</taxon>
        <taxon>Metazoa</taxon>
        <taxon>Ecdysozoa</taxon>
        <taxon>Arthropoda</taxon>
        <taxon>Hexapoda</taxon>
        <taxon>Insecta</taxon>
        <taxon>Pterygota</taxon>
        <taxon>Neoptera</taxon>
        <taxon>Endopterygota</taxon>
        <taxon>Coleoptera</taxon>
        <taxon>Polyphaga</taxon>
        <taxon>Scarabaeiformia</taxon>
        <taxon>Scarabaeidae</taxon>
        <taxon>Rutelinae</taxon>
        <taxon>Popillia</taxon>
    </lineage>
</organism>
<dbReference type="PROSITE" id="PS50158">
    <property type="entry name" value="ZF_CCHC"/>
    <property type="match status" value="1"/>
</dbReference>
<feature type="domain" description="CCHC-type" evidence="2">
    <location>
        <begin position="181"/>
        <end position="197"/>
    </location>
</feature>
<dbReference type="GO" id="GO:0003676">
    <property type="term" value="F:nucleic acid binding"/>
    <property type="evidence" value="ECO:0007669"/>
    <property type="project" value="InterPro"/>
</dbReference>
<evidence type="ECO:0000259" key="2">
    <source>
        <dbReference type="PROSITE" id="PS50158"/>
    </source>
</evidence>
<dbReference type="SUPFAM" id="SSF57756">
    <property type="entry name" value="Retrovirus zinc finger-like domains"/>
    <property type="match status" value="1"/>
</dbReference>
<evidence type="ECO:0000313" key="3">
    <source>
        <dbReference type="EMBL" id="KAK9754750.1"/>
    </source>
</evidence>
<evidence type="ECO:0000313" key="4">
    <source>
        <dbReference type="Proteomes" id="UP001458880"/>
    </source>
</evidence>
<proteinExistence type="predicted"/>
<dbReference type="Gene3D" id="4.10.60.10">
    <property type="entry name" value="Zinc finger, CCHC-type"/>
    <property type="match status" value="1"/>
</dbReference>
<accession>A0AAW1NA28</accession>
<dbReference type="PANTHER" id="PTHR33198:SF19">
    <property type="entry name" value="CCHC-TYPE DOMAIN-CONTAINING PROTEIN"/>
    <property type="match status" value="1"/>
</dbReference>
<sequence>MALIGNIIPFQGKAEEFETYLERVEHLFKVNAVTEEMKVSMLVTLAGTNVYQTLKNLAAPKKVTDLTYLKVKDVLSKHYSPPVSEIYERFVFNKCNQKVDQSVTEYIVELRKLATTLELAAKQVKTFSDTGNNEVNYINKHRAYLKVYKRGTNPAESQKHGNCAKCGWSHPKEKCPAVKWKCYNCSKLGHIKQLCPRKKFSTVGAVEEEVAQSVNEPAGHTEVNDDLFSLNNVGNSRLSPHHINLKPKTFAVGEKVFVGKLGPYSEDKWKHGIIIKNVSAVTNPVEVEGTTYN</sequence>
<keyword evidence="4" id="KW-1185">Reference proteome</keyword>
<keyword evidence="1" id="KW-0479">Metal-binding</keyword>
<keyword evidence="1" id="KW-0863">Zinc-finger</keyword>
<dbReference type="EMBL" id="JASPKY010000005">
    <property type="protein sequence ID" value="KAK9754750.1"/>
    <property type="molecule type" value="Genomic_DNA"/>
</dbReference>
<dbReference type="PANTHER" id="PTHR33198">
    <property type="entry name" value="ANK_REP_REGION DOMAIN-CONTAINING PROTEIN-RELATED"/>
    <property type="match status" value="1"/>
</dbReference>
<dbReference type="InterPro" id="IPR001878">
    <property type="entry name" value="Znf_CCHC"/>
</dbReference>
<dbReference type="GO" id="GO:0008270">
    <property type="term" value="F:zinc ion binding"/>
    <property type="evidence" value="ECO:0007669"/>
    <property type="project" value="UniProtKB-KW"/>
</dbReference>
<evidence type="ECO:0000256" key="1">
    <source>
        <dbReference type="PROSITE-ProRule" id="PRU00047"/>
    </source>
</evidence>
<keyword evidence="1" id="KW-0862">Zinc</keyword>
<name>A0AAW1NA28_POPJA</name>
<reference evidence="3 4" key="1">
    <citation type="journal article" date="2024" name="BMC Genomics">
        <title>De novo assembly and annotation of Popillia japonica's genome with initial clues to its potential as an invasive pest.</title>
        <authorList>
            <person name="Cucini C."/>
            <person name="Boschi S."/>
            <person name="Funari R."/>
            <person name="Cardaioli E."/>
            <person name="Iannotti N."/>
            <person name="Marturano G."/>
            <person name="Paoli F."/>
            <person name="Bruttini M."/>
            <person name="Carapelli A."/>
            <person name="Frati F."/>
            <person name="Nardi F."/>
        </authorList>
    </citation>
    <scope>NUCLEOTIDE SEQUENCE [LARGE SCALE GENOMIC DNA]</scope>
    <source>
        <strain evidence="3">DMR45628</strain>
    </source>
</reference>